<reference evidence="3" key="1">
    <citation type="submission" date="2020-08" db="EMBL/GenBank/DDBJ databases">
        <title>Genome public.</title>
        <authorList>
            <person name="Liu C."/>
            <person name="Sun Q."/>
        </authorList>
    </citation>
    <scope>NUCLEOTIDE SEQUENCE</scope>
    <source>
        <strain evidence="3">NSJ-40</strain>
    </source>
</reference>
<keyword evidence="2" id="KW-0472">Membrane</keyword>
<evidence type="ECO:0000313" key="4">
    <source>
        <dbReference type="Proteomes" id="UP000651482"/>
    </source>
</evidence>
<dbReference type="RefSeq" id="WP_249318747.1">
    <property type="nucleotide sequence ID" value="NZ_JACRSN010000006.1"/>
</dbReference>
<keyword evidence="2" id="KW-1133">Transmembrane helix</keyword>
<dbReference type="EMBL" id="JACRSN010000006">
    <property type="protein sequence ID" value="MBC8533385.1"/>
    <property type="molecule type" value="Genomic_DNA"/>
</dbReference>
<evidence type="ECO:0000256" key="2">
    <source>
        <dbReference type="SAM" id="Phobius"/>
    </source>
</evidence>
<feature type="transmembrane region" description="Helical" evidence="2">
    <location>
        <begin position="43"/>
        <end position="62"/>
    </location>
</feature>
<gene>
    <name evidence="3" type="ORF">IAG03_05065</name>
</gene>
<accession>A0A926DAH7</accession>
<keyword evidence="4" id="KW-1185">Reference proteome</keyword>
<keyword evidence="2" id="KW-0812">Transmembrane</keyword>
<sequence>MQINWKVRFRNKAWVTAFAAAILTLLYDLLGMFGVVPAVDQDAASKIVLMLIKFLVMVGVVVDPTSSGVTDSAAAMSYQSPNCIKCIKACGKACAESSEDPKEAQSDQNTGETPPEA</sequence>
<feature type="region of interest" description="Disordered" evidence="1">
    <location>
        <begin position="97"/>
        <end position="117"/>
    </location>
</feature>
<dbReference type="InterPro" id="IPR006485">
    <property type="entry name" value="Phage-like_holin"/>
</dbReference>
<comment type="caution">
    <text evidence="3">The sequence shown here is derived from an EMBL/GenBank/DDBJ whole genome shotgun (WGS) entry which is preliminary data.</text>
</comment>
<dbReference type="NCBIfam" id="TIGR01598">
    <property type="entry name" value="holin_phiLC3"/>
    <property type="match status" value="1"/>
</dbReference>
<protein>
    <submittedName>
        <fullName evidence="3">Phage holin</fullName>
    </submittedName>
</protein>
<feature type="transmembrane region" description="Helical" evidence="2">
    <location>
        <begin position="12"/>
        <end position="37"/>
    </location>
</feature>
<evidence type="ECO:0000256" key="1">
    <source>
        <dbReference type="SAM" id="MobiDB-lite"/>
    </source>
</evidence>
<organism evidence="3 4">
    <name type="scientific">Yeguia hominis</name>
    <dbReference type="NCBI Taxonomy" id="2763662"/>
    <lineage>
        <taxon>Bacteria</taxon>
        <taxon>Bacillati</taxon>
        <taxon>Bacillota</taxon>
        <taxon>Clostridia</taxon>
        <taxon>Eubacteriales</taxon>
        <taxon>Yeguiaceae</taxon>
        <taxon>Yeguia</taxon>
    </lineage>
</organism>
<dbReference type="Proteomes" id="UP000651482">
    <property type="component" value="Unassembled WGS sequence"/>
</dbReference>
<name>A0A926DAH7_9FIRM</name>
<dbReference type="Pfam" id="PF04531">
    <property type="entry name" value="Phage_holin_1"/>
    <property type="match status" value="1"/>
</dbReference>
<feature type="compositionally biased region" description="Polar residues" evidence="1">
    <location>
        <begin position="106"/>
        <end position="117"/>
    </location>
</feature>
<proteinExistence type="predicted"/>
<dbReference type="AlphaFoldDB" id="A0A926DAH7"/>
<evidence type="ECO:0000313" key="3">
    <source>
        <dbReference type="EMBL" id="MBC8533385.1"/>
    </source>
</evidence>